<reference evidence="14" key="1">
    <citation type="journal article" date="2013" name="Genome Announc.">
        <title>Draft genome sequence of the basidiomycetous yeast-like fungus Pseudozyma hubeiensis SY62, which produces an abundant amount of the biosurfactant mannosylerythritol lipids.</title>
        <authorList>
            <person name="Konishi M."/>
            <person name="Hatada Y."/>
            <person name="Horiuchi J."/>
        </authorList>
    </citation>
    <scope>NUCLEOTIDE SEQUENCE [LARGE SCALE GENOMIC DNA]</scope>
    <source>
        <strain evidence="14">SY62</strain>
    </source>
</reference>
<dbReference type="Gene3D" id="3.40.50.720">
    <property type="entry name" value="NAD(P)-binding Rossmann-like Domain"/>
    <property type="match status" value="1"/>
</dbReference>
<evidence type="ECO:0000256" key="5">
    <source>
        <dbReference type="ARBA" id="ARBA00044050"/>
    </source>
</evidence>
<keyword evidence="3" id="KW-0560">Oxidoreductase</keyword>
<dbReference type="InterPro" id="IPR020904">
    <property type="entry name" value="Sc_DH/Rdtase_CS"/>
</dbReference>
<dbReference type="EC" id="1.1.1.298" evidence="5"/>
<comment type="catalytic activity">
    <reaction evidence="4">
        <text>L-allo-threonine + NADP(+) = aminoacetone + CO2 + NADPH</text>
        <dbReference type="Rhea" id="RHEA:43524"/>
        <dbReference type="ChEBI" id="CHEBI:16526"/>
        <dbReference type="ChEBI" id="CHEBI:57783"/>
        <dbReference type="ChEBI" id="CHEBI:58320"/>
        <dbReference type="ChEBI" id="CHEBI:58349"/>
        <dbReference type="ChEBI" id="CHEBI:58585"/>
        <dbReference type="EC" id="1.1.1.381"/>
    </reaction>
</comment>
<evidence type="ECO:0000256" key="2">
    <source>
        <dbReference type="ARBA" id="ARBA00022857"/>
    </source>
</evidence>
<organism evidence="13 14">
    <name type="scientific">Pseudozyma hubeiensis (strain SY62)</name>
    <name type="common">Yeast</name>
    <dbReference type="NCBI Taxonomy" id="1305764"/>
    <lineage>
        <taxon>Eukaryota</taxon>
        <taxon>Fungi</taxon>
        <taxon>Dikarya</taxon>
        <taxon>Basidiomycota</taxon>
        <taxon>Ustilaginomycotina</taxon>
        <taxon>Ustilaginomycetes</taxon>
        <taxon>Ustilaginales</taxon>
        <taxon>Ustilaginaceae</taxon>
        <taxon>Pseudozyma</taxon>
    </lineage>
</organism>
<protein>
    <recommendedName>
        <fullName evidence="7">NADP-dependent 3-hydroxy acid dehydrogenase YdfG</fullName>
        <ecNumber evidence="5">1.1.1.298</ecNumber>
        <ecNumber evidence="6">1.1.1.381</ecNumber>
    </recommendedName>
    <alternativeName>
        <fullName evidence="9">L-allo-threonine dehydrogenase</fullName>
    </alternativeName>
    <alternativeName>
        <fullName evidence="8">Malonic semialdehyde reductase</fullName>
    </alternativeName>
</protein>
<dbReference type="Proteomes" id="UP000014071">
    <property type="component" value="Unassembled WGS sequence"/>
</dbReference>
<dbReference type="PRINTS" id="PR00080">
    <property type="entry name" value="SDRFAMILY"/>
</dbReference>
<evidence type="ECO:0000256" key="11">
    <source>
        <dbReference type="ARBA" id="ARBA00047274"/>
    </source>
</evidence>
<dbReference type="PROSITE" id="PS00061">
    <property type="entry name" value="ADH_SHORT"/>
    <property type="match status" value="1"/>
</dbReference>
<evidence type="ECO:0000256" key="6">
    <source>
        <dbReference type="ARBA" id="ARBA00044059"/>
    </source>
</evidence>
<evidence type="ECO:0000256" key="12">
    <source>
        <dbReference type="RuleBase" id="RU000363"/>
    </source>
</evidence>
<dbReference type="PRINTS" id="PR00081">
    <property type="entry name" value="GDHRDH"/>
</dbReference>
<dbReference type="InterPro" id="IPR002347">
    <property type="entry name" value="SDR_fam"/>
</dbReference>
<dbReference type="PANTHER" id="PTHR43086:SF3">
    <property type="entry name" value="NADP-DEPENDENT 3-HYDROXY ACID DEHYDROGENASE YDFG"/>
    <property type="match status" value="1"/>
</dbReference>
<accession>R9P463</accession>
<dbReference type="AlphaFoldDB" id="R9P463"/>
<dbReference type="EMBL" id="DF238800">
    <property type="protein sequence ID" value="GAC96094.1"/>
    <property type="molecule type" value="Genomic_DNA"/>
</dbReference>
<evidence type="ECO:0000313" key="13">
    <source>
        <dbReference type="EMBL" id="GAC96094.1"/>
    </source>
</evidence>
<proteinExistence type="inferred from homology"/>
<dbReference type="RefSeq" id="XP_012189681.1">
    <property type="nucleotide sequence ID" value="XM_012334291.1"/>
</dbReference>
<dbReference type="OrthoDB" id="3359223at2759"/>
<dbReference type="STRING" id="1305764.R9P463"/>
<dbReference type="GeneID" id="24108960"/>
<dbReference type="HOGENOM" id="CLU_649121_0_0_1"/>
<comment type="function">
    <text evidence="10">NADP-dependent dehydrogenase with broad substrate specificity acting on 3-hydroxy acids. Catalyzes the NADP-dependent oxidation of L-allo-threonine to L-2-amino-3-keto-butyrate, which is spontaneously decarboxylated into aminoacetone. Also acts on D-threonine, L-serine, D-serine, D-3-hydroxyisobutyrate, L-3-hydroxyisobutyrate, D-glycerate and L-glycerate. Able to catalyze the reduction of the malonic semialdehyde to 3-hydroxypropionic acid. YdfG is apparently supplementing RutE, the presumed malonic semialdehyde reductase involved in pyrimidine degradation since both are able to detoxify malonic semialdehyde.</text>
</comment>
<comment type="similarity">
    <text evidence="1 12">Belongs to the short-chain dehydrogenases/reductases (SDR) family.</text>
</comment>
<name>R9P463_PSEHS</name>
<evidence type="ECO:0000313" key="14">
    <source>
        <dbReference type="Proteomes" id="UP000014071"/>
    </source>
</evidence>
<dbReference type="GO" id="GO:0035527">
    <property type="term" value="F:3-hydroxypropionate dehydrogenase (NADP+) activity"/>
    <property type="evidence" value="ECO:0007669"/>
    <property type="project" value="UniProtKB-EC"/>
</dbReference>
<dbReference type="SUPFAM" id="SSF51735">
    <property type="entry name" value="NAD(P)-binding Rossmann-fold domains"/>
    <property type="match status" value="1"/>
</dbReference>
<evidence type="ECO:0000256" key="4">
    <source>
        <dbReference type="ARBA" id="ARBA00043812"/>
    </source>
</evidence>
<dbReference type="eggNOG" id="KOG1014">
    <property type="taxonomic scope" value="Eukaryota"/>
</dbReference>
<dbReference type="CDD" id="cd05233">
    <property type="entry name" value="SDR_c"/>
    <property type="match status" value="1"/>
</dbReference>
<keyword evidence="14" id="KW-1185">Reference proteome</keyword>
<evidence type="ECO:0000256" key="3">
    <source>
        <dbReference type="ARBA" id="ARBA00023002"/>
    </source>
</evidence>
<evidence type="ECO:0000256" key="1">
    <source>
        <dbReference type="ARBA" id="ARBA00006484"/>
    </source>
</evidence>
<keyword evidence="2" id="KW-0521">NADP</keyword>
<dbReference type="EC" id="1.1.1.381" evidence="6"/>
<sequence>MRKVDYPRSTALVTGATSGIGFSIAQELISRGIGKLVIVGKQQDKLSSSEKHLGQKCGAKQEIRSVLVDLTRHDASDYIQKQVSEWGWTIDILVNNAGVATKQNFVSGRDQALSCVDVNVRAVVDLSACFLPAMLERDSGGLLNLGSTAAYQPVPWTATYAATKAFILSWSQAIRQEHIDSGVRIACIVPGITKTNLDQHGGGESRGALDYVSVHQSAYVAKEAVDAYERNSAAQIVGLNNKLLRLAGVPMPARFMAAFVAKRYNVNTEVQQERSGHDLTALAFCTYRWFLVCRDEFAAAFKWSYRFNPRQTDTRLPILIWDQELSRLGAERQRPLTQANEEVWLPVRWNVPLTRLANLVCQFMDDKLLYHGGGPLPFAEDGERFSELIENLPLGFRLDKTYTSPWQDTAPPTRFEQRLSIER</sequence>
<dbReference type="PANTHER" id="PTHR43086">
    <property type="entry name" value="VERY-LONG-CHAIN 3-OXOOACYL-COA REDUCTASE"/>
    <property type="match status" value="1"/>
</dbReference>
<comment type="catalytic activity">
    <reaction evidence="11">
        <text>3-hydroxypropanoate + NADP(+) = 3-oxopropanoate + NADPH + H(+)</text>
        <dbReference type="Rhea" id="RHEA:26438"/>
        <dbReference type="ChEBI" id="CHEBI:15378"/>
        <dbReference type="ChEBI" id="CHEBI:16510"/>
        <dbReference type="ChEBI" id="CHEBI:33190"/>
        <dbReference type="ChEBI" id="CHEBI:57783"/>
        <dbReference type="ChEBI" id="CHEBI:58349"/>
        <dbReference type="EC" id="1.1.1.298"/>
    </reaction>
</comment>
<evidence type="ECO:0000256" key="8">
    <source>
        <dbReference type="ARBA" id="ARBA00044271"/>
    </source>
</evidence>
<gene>
    <name evidence="13" type="ORF">PHSY_003673</name>
</gene>
<evidence type="ECO:0000256" key="7">
    <source>
        <dbReference type="ARBA" id="ARBA00044065"/>
    </source>
</evidence>
<evidence type="ECO:0000256" key="10">
    <source>
        <dbReference type="ARBA" id="ARBA00045650"/>
    </source>
</evidence>
<evidence type="ECO:0000256" key="9">
    <source>
        <dbReference type="ARBA" id="ARBA00044349"/>
    </source>
</evidence>
<dbReference type="InterPro" id="IPR036291">
    <property type="entry name" value="NAD(P)-bd_dom_sf"/>
</dbReference>
<dbReference type="Pfam" id="PF00106">
    <property type="entry name" value="adh_short"/>
    <property type="match status" value="1"/>
</dbReference>